<comment type="cofactor">
    <cofactor evidence="1">
        <name>Mg(2+)</name>
        <dbReference type="ChEBI" id="CHEBI:18420"/>
    </cofactor>
</comment>
<organism evidence="6 7">
    <name type="scientific">Sediminicoccus rosea</name>
    <dbReference type="NCBI Taxonomy" id="1225128"/>
    <lineage>
        <taxon>Bacteria</taxon>
        <taxon>Pseudomonadati</taxon>
        <taxon>Pseudomonadota</taxon>
        <taxon>Alphaproteobacteria</taxon>
        <taxon>Acetobacterales</taxon>
        <taxon>Roseomonadaceae</taxon>
        <taxon>Sediminicoccus</taxon>
    </lineage>
</organism>
<evidence type="ECO:0000313" key="6">
    <source>
        <dbReference type="EMBL" id="WPB84705.1"/>
    </source>
</evidence>
<evidence type="ECO:0000256" key="1">
    <source>
        <dbReference type="ARBA" id="ARBA00001946"/>
    </source>
</evidence>
<dbReference type="InterPro" id="IPR040442">
    <property type="entry name" value="Pyrv_kinase-like_dom_sf"/>
</dbReference>
<dbReference type="RefSeq" id="WP_318648669.1">
    <property type="nucleotide sequence ID" value="NZ_CP137852.1"/>
</dbReference>
<evidence type="ECO:0000256" key="4">
    <source>
        <dbReference type="ARBA" id="ARBA00022842"/>
    </source>
</evidence>
<dbReference type="EMBL" id="CP137852">
    <property type="protein sequence ID" value="WPB84705.1"/>
    <property type="molecule type" value="Genomic_DNA"/>
</dbReference>
<evidence type="ECO:0000256" key="3">
    <source>
        <dbReference type="ARBA" id="ARBA00022723"/>
    </source>
</evidence>
<keyword evidence="6" id="KW-0456">Lyase</keyword>
<dbReference type="PIRSF" id="PIRSF015582">
    <property type="entry name" value="Cit_lyase_B"/>
    <property type="match status" value="1"/>
</dbReference>
<dbReference type="InterPro" id="IPR005000">
    <property type="entry name" value="Aldolase/citrate-lyase_domain"/>
</dbReference>
<feature type="domain" description="HpcH/HpaI aldolase/citrate lyase" evidence="5">
    <location>
        <begin position="6"/>
        <end position="228"/>
    </location>
</feature>
<accession>A0ABZ0PG72</accession>
<evidence type="ECO:0000256" key="2">
    <source>
        <dbReference type="ARBA" id="ARBA00005568"/>
    </source>
</evidence>
<evidence type="ECO:0000313" key="7">
    <source>
        <dbReference type="Proteomes" id="UP001305521"/>
    </source>
</evidence>
<dbReference type="SUPFAM" id="SSF51621">
    <property type="entry name" value="Phosphoenolpyruvate/pyruvate domain"/>
    <property type="match status" value="1"/>
</dbReference>
<reference evidence="6 7" key="1">
    <citation type="submission" date="2023-11" db="EMBL/GenBank/DDBJ databases">
        <title>Arctic aerobic anoxygenic photoheterotroph Sediminicoccus rosea KRV36 adapts its photosynthesis to long days of polar summer.</title>
        <authorList>
            <person name="Tomasch J."/>
            <person name="Kopejtka K."/>
            <person name="Bily T."/>
            <person name="Gardiner A.T."/>
            <person name="Gardian Z."/>
            <person name="Shivaramu S."/>
            <person name="Koblizek M."/>
            <person name="Engelhardt F."/>
            <person name="Kaftan D."/>
        </authorList>
    </citation>
    <scope>NUCLEOTIDE SEQUENCE [LARGE SCALE GENOMIC DNA]</scope>
    <source>
        <strain evidence="6 7">R-30</strain>
    </source>
</reference>
<comment type="similarity">
    <text evidence="2">Belongs to the HpcH/HpaI aldolase family.</text>
</comment>
<keyword evidence="7" id="KW-1185">Reference proteome</keyword>
<keyword evidence="3" id="KW-0479">Metal-binding</keyword>
<dbReference type="PANTHER" id="PTHR32308:SF0">
    <property type="entry name" value="HPCH_HPAI ALDOLASE_CITRATE LYASE DOMAIN-CONTAINING PROTEIN"/>
    <property type="match status" value="1"/>
</dbReference>
<dbReference type="InterPro" id="IPR015813">
    <property type="entry name" value="Pyrv/PenolPyrv_kinase-like_dom"/>
</dbReference>
<keyword evidence="4" id="KW-0460">Magnesium</keyword>
<sequence>MTAPNRTFLFAPGDHARRAEKVLTAGADACILDLEDAVAISAKVAARALVNAALERPRTCRGFVRVNAFDTEFCPGDIQAVIGPRLDGLVLPKLEDPAQLIAVDWLISALERERGLPHRGIEVMPIIETARGMAGLGALTACAASLGSRVRRFSFGAGDYTLDLGITWDLAETVLEGAREKMVLHSRAAGLEAPIDTVWIELREMEAFTASCARGVALGFQGKLCIHPDQVPVANAAYSPAEAEVARARRIIAAFAEAEAQGLASIQVEGRFVDYPIVDRAQRIVALAERIGLTPRA</sequence>
<gene>
    <name evidence="6" type="ORF">R9Z33_21750</name>
</gene>
<proteinExistence type="inferred from homology"/>
<dbReference type="Proteomes" id="UP001305521">
    <property type="component" value="Chromosome"/>
</dbReference>
<dbReference type="InterPro" id="IPR011206">
    <property type="entry name" value="Citrate_lyase_beta/mcl1/mcl2"/>
</dbReference>
<dbReference type="GO" id="GO:0016829">
    <property type="term" value="F:lyase activity"/>
    <property type="evidence" value="ECO:0007669"/>
    <property type="project" value="UniProtKB-KW"/>
</dbReference>
<dbReference type="PANTHER" id="PTHR32308">
    <property type="entry name" value="LYASE BETA SUBUNIT, PUTATIVE (AFU_ORTHOLOGUE AFUA_4G13030)-RELATED"/>
    <property type="match status" value="1"/>
</dbReference>
<evidence type="ECO:0000259" key="5">
    <source>
        <dbReference type="Pfam" id="PF03328"/>
    </source>
</evidence>
<dbReference type="Pfam" id="PF03328">
    <property type="entry name" value="HpcH_HpaI"/>
    <property type="match status" value="1"/>
</dbReference>
<protein>
    <submittedName>
        <fullName evidence="6">CoA ester lyase</fullName>
    </submittedName>
</protein>
<dbReference type="Gene3D" id="3.20.20.60">
    <property type="entry name" value="Phosphoenolpyruvate-binding domains"/>
    <property type="match status" value="1"/>
</dbReference>
<name>A0ABZ0PG72_9PROT</name>